<proteinExistence type="predicted"/>
<evidence type="ECO:0000259" key="5">
    <source>
        <dbReference type="PROSITE" id="PS51007"/>
    </source>
</evidence>
<dbReference type="PROSITE" id="PS51007">
    <property type="entry name" value="CYTC"/>
    <property type="match status" value="1"/>
</dbReference>
<dbReference type="SUPFAM" id="SSF46626">
    <property type="entry name" value="Cytochrome c"/>
    <property type="match status" value="1"/>
</dbReference>
<accession>A0A2N7UR17</accession>
<dbReference type="Pfam" id="PF07635">
    <property type="entry name" value="PSCyt1"/>
    <property type="match status" value="2"/>
</dbReference>
<dbReference type="PANTHER" id="PTHR35889:SF3">
    <property type="entry name" value="F-BOX DOMAIN-CONTAINING PROTEIN"/>
    <property type="match status" value="1"/>
</dbReference>
<comment type="caution">
    <text evidence="6">The sequence shown here is derived from an EMBL/GenBank/DDBJ whole genome shotgun (WGS) entry which is preliminary data.</text>
</comment>
<dbReference type="GO" id="GO:0020037">
    <property type="term" value="F:heme binding"/>
    <property type="evidence" value="ECO:0007669"/>
    <property type="project" value="InterPro"/>
</dbReference>
<keyword evidence="7" id="KW-1185">Reference proteome</keyword>
<keyword evidence="2 4" id="KW-0479">Metal-binding</keyword>
<sequence>MALWLGVITLASAQVEDRVTYPDVASILAERCVMCHAGERAMAGLRLDSFEGVVAGSGNGPVVRGGDPDTSELILRLRGEHLPRMPMTGPPFLADDEIALFERWVAQGLSKGEAKTADDAAVTTAPRPAPGERVTYTHVAPILARHCARCHTDNGLHGPAPEGYRLTSLAATLSPSDRVRVVPGHPEASELMRRIRGQARPRMPLDAPPLSDDEIQLVETWIREGARDASGQAAPMPVGAKVRLHGRLGEQWQLDGLPLAVGSGTRIDKSPRPGDYVQVRGRLAADATVRVERLRRR</sequence>
<dbReference type="GO" id="GO:0046872">
    <property type="term" value="F:metal ion binding"/>
    <property type="evidence" value="ECO:0007669"/>
    <property type="project" value="UniProtKB-KW"/>
</dbReference>
<feature type="domain" description="Cytochrome c" evidence="5">
    <location>
        <begin position="126"/>
        <end position="226"/>
    </location>
</feature>
<gene>
    <name evidence="6" type="ORF">C1H70_00545</name>
</gene>
<dbReference type="EMBL" id="PNRG01000001">
    <property type="protein sequence ID" value="PMR82883.1"/>
    <property type="molecule type" value="Genomic_DNA"/>
</dbReference>
<dbReference type="InterPro" id="IPR036909">
    <property type="entry name" value="Cyt_c-like_dom_sf"/>
</dbReference>
<dbReference type="InterPro" id="IPR011429">
    <property type="entry name" value="Cyt_c_Planctomycete-type"/>
</dbReference>
<evidence type="ECO:0000313" key="6">
    <source>
        <dbReference type="EMBL" id="PMR82883.1"/>
    </source>
</evidence>
<keyword evidence="1 4" id="KW-0349">Heme</keyword>
<reference evidence="6 7" key="1">
    <citation type="submission" date="2018-01" db="EMBL/GenBank/DDBJ databases">
        <title>Halomonas endophytica sp. nov., isolated from storage liquid in the stems of Populus euphratica.</title>
        <authorList>
            <person name="Chen C."/>
        </authorList>
    </citation>
    <scope>NUCLEOTIDE SEQUENCE [LARGE SCALE GENOMIC DNA]</scope>
    <source>
        <strain evidence="6 7">BZ-SZ-XJ27</strain>
    </source>
</reference>
<dbReference type="InterPro" id="IPR009056">
    <property type="entry name" value="Cyt_c-like_dom"/>
</dbReference>
<name>A0A2N7UR17_9GAMM</name>
<evidence type="ECO:0000256" key="1">
    <source>
        <dbReference type="ARBA" id="ARBA00022617"/>
    </source>
</evidence>
<organism evidence="6 7">
    <name type="scientific">Halomonas urumqiensis</name>
    <dbReference type="NCBI Taxonomy" id="1684789"/>
    <lineage>
        <taxon>Bacteria</taxon>
        <taxon>Pseudomonadati</taxon>
        <taxon>Pseudomonadota</taxon>
        <taxon>Gammaproteobacteria</taxon>
        <taxon>Oceanospirillales</taxon>
        <taxon>Halomonadaceae</taxon>
        <taxon>Halomonas</taxon>
    </lineage>
</organism>
<evidence type="ECO:0000313" key="7">
    <source>
        <dbReference type="Proteomes" id="UP000235547"/>
    </source>
</evidence>
<dbReference type="Gene3D" id="1.10.760.10">
    <property type="entry name" value="Cytochrome c-like domain"/>
    <property type="match status" value="1"/>
</dbReference>
<dbReference type="AlphaFoldDB" id="A0A2N7UR17"/>
<dbReference type="Proteomes" id="UP000235547">
    <property type="component" value="Unassembled WGS sequence"/>
</dbReference>
<evidence type="ECO:0000256" key="3">
    <source>
        <dbReference type="ARBA" id="ARBA00023004"/>
    </source>
</evidence>
<dbReference type="GO" id="GO:0009055">
    <property type="term" value="F:electron transfer activity"/>
    <property type="evidence" value="ECO:0007669"/>
    <property type="project" value="InterPro"/>
</dbReference>
<dbReference type="OrthoDB" id="5748965at2"/>
<evidence type="ECO:0000256" key="2">
    <source>
        <dbReference type="ARBA" id="ARBA00022723"/>
    </source>
</evidence>
<dbReference type="PANTHER" id="PTHR35889">
    <property type="entry name" value="CYCLOINULO-OLIGOSACCHARIDE FRUCTANOTRANSFERASE-RELATED"/>
    <property type="match status" value="1"/>
</dbReference>
<evidence type="ECO:0000256" key="4">
    <source>
        <dbReference type="PROSITE-ProRule" id="PRU00433"/>
    </source>
</evidence>
<protein>
    <recommendedName>
        <fullName evidence="5">Cytochrome c domain-containing protein</fullName>
    </recommendedName>
</protein>
<keyword evidence="3 4" id="KW-0408">Iron</keyword>